<feature type="region of interest" description="Disordered" evidence="10">
    <location>
        <begin position="1"/>
        <end position="22"/>
    </location>
</feature>
<feature type="domain" description="Cation-transporting P-type ATPase N-terminal" evidence="12">
    <location>
        <begin position="24"/>
        <end position="97"/>
    </location>
</feature>
<evidence type="ECO:0000256" key="6">
    <source>
        <dbReference type="ARBA" id="ARBA00022967"/>
    </source>
</evidence>
<dbReference type="Pfam" id="PF00122">
    <property type="entry name" value="E1-E2_ATPase"/>
    <property type="match status" value="1"/>
</dbReference>
<evidence type="ECO:0000256" key="9">
    <source>
        <dbReference type="ARBA" id="ARBA00049360"/>
    </source>
</evidence>
<dbReference type="EMBL" id="JAVREP010000004">
    <property type="protein sequence ID" value="MDT0328382.1"/>
    <property type="molecule type" value="Genomic_DNA"/>
</dbReference>
<keyword evidence="5" id="KW-0067">ATP-binding</keyword>
<keyword evidence="8 11" id="KW-0472">Membrane</keyword>
<keyword evidence="4" id="KW-0547">Nucleotide-binding</keyword>
<evidence type="ECO:0000256" key="3">
    <source>
        <dbReference type="ARBA" id="ARBA00022692"/>
    </source>
</evidence>
<evidence type="ECO:0000256" key="1">
    <source>
        <dbReference type="ARBA" id="ARBA00004651"/>
    </source>
</evidence>
<keyword evidence="3 11" id="KW-0812">Transmembrane</keyword>
<dbReference type="InterPro" id="IPR044492">
    <property type="entry name" value="P_typ_ATPase_HD_dom"/>
</dbReference>
<dbReference type="SFLD" id="SFLDF00027">
    <property type="entry name" value="p-type_atpase"/>
    <property type="match status" value="1"/>
</dbReference>
<dbReference type="InterPro" id="IPR050510">
    <property type="entry name" value="Cation_transp_ATPase_P-type"/>
</dbReference>
<dbReference type="PANTHER" id="PTHR43294:SF20">
    <property type="entry name" value="P-TYPE ATPASE"/>
    <property type="match status" value="1"/>
</dbReference>
<feature type="transmembrane region" description="Helical" evidence="11">
    <location>
        <begin position="850"/>
        <end position="870"/>
    </location>
</feature>
<dbReference type="SUPFAM" id="SSF81660">
    <property type="entry name" value="Metal cation-transporting ATPase, ATP-binding domain N"/>
    <property type="match status" value="1"/>
</dbReference>
<dbReference type="InterPro" id="IPR059000">
    <property type="entry name" value="ATPase_P-type_domA"/>
</dbReference>
<reference evidence="14" key="1">
    <citation type="submission" date="2023-07" db="EMBL/GenBank/DDBJ databases">
        <title>30 novel species of actinomycetes from the DSMZ collection.</title>
        <authorList>
            <person name="Nouioui I."/>
        </authorList>
    </citation>
    <scope>NUCLEOTIDE SEQUENCE [LARGE SCALE GENOMIC DNA]</scope>
    <source>
        <strain evidence="14">DSM 44743</strain>
    </source>
</reference>
<evidence type="ECO:0000256" key="5">
    <source>
        <dbReference type="ARBA" id="ARBA00022840"/>
    </source>
</evidence>
<comment type="subcellular location">
    <subcellularLocation>
        <location evidence="1">Cell membrane</location>
        <topology evidence="1">Multi-pass membrane protein</topology>
    </subcellularLocation>
</comment>
<feature type="transmembrane region" description="Helical" evidence="11">
    <location>
        <begin position="264"/>
        <end position="283"/>
    </location>
</feature>
<dbReference type="Gene3D" id="3.40.50.1000">
    <property type="entry name" value="HAD superfamily/HAD-like"/>
    <property type="match status" value="1"/>
</dbReference>
<keyword evidence="6" id="KW-1278">Translocase</keyword>
<dbReference type="SUPFAM" id="SSF56784">
    <property type="entry name" value="HAD-like"/>
    <property type="match status" value="1"/>
</dbReference>
<dbReference type="InterPro" id="IPR036412">
    <property type="entry name" value="HAD-like_sf"/>
</dbReference>
<organism evidence="13 14">
    <name type="scientific">Nocardiopsis lambiniae</name>
    <dbReference type="NCBI Taxonomy" id="3075539"/>
    <lineage>
        <taxon>Bacteria</taxon>
        <taxon>Bacillati</taxon>
        <taxon>Actinomycetota</taxon>
        <taxon>Actinomycetes</taxon>
        <taxon>Streptosporangiales</taxon>
        <taxon>Nocardiopsidaceae</taxon>
        <taxon>Nocardiopsis</taxon>
    </lineage>
</organism>
<evidence type="ECO:0000256" key="11">
    <source>
        <dbReference type="SAM" id="Phobius"/>
    </source>
</evidence>
<dbReference type="InterPro" id="IPR004014">
    <property type="entry name" value="ATPase_P-typ_cation-transptr_N"/>
</dbReference>
<evidence type="ECO:0000256" key="4">
    <source>
        <dbReference type="ARBA" id="ARBA00022741"/>
    </source>
</evidence>
<keyword evidence="14" id="KW-1185">Reference proteome</keyword>
<dbReference type="NCBIfam" id="TIGR01494">
    <property type="entry name" value="ATPase_P-type"/>
    <property type="match status" value="2"/>
</dbReference>
<evidence type="ECO:0000313" key="14">
    <source>
        <dbReference type="Proteomes" id="UP001183390"/>
    </source>
</evidence>
<dbReference type="PANTHER" id="PTHR43294">
    <property type="entry name" value="SODIUM/POTASSIUM-TRANSPORTING ATPASE SUBUNIT ALPHA"/>
    <property type="match status" value="1"/>
</dbReference>
<dbReference type="InterPro" id="IPR018303">
    <property type="entry name" value="ATPase_P-typ_P_site"/>
</dbReference>
<feature type="transmembrane region" description="Helical" evidence="11">
    <location>
        <begin position="101"/>
        <end position="117"/>
    </location>
</feature>
<accession>A0ABU2M6T3</accession>
<dbReference type="InterPro" id="IPR023298">
    <property type="entry name" value="ATPase_P-typ_TM_dom_sf"/>
</dbReference>
<feature type="transmembrane region" description="Helical" evidence="11">
    <location>
        <begin position="295"/>
        <end position="319"/>
    </location>
</feature>
<dbReference type="Gene3D" id="2.70.150.10">
    <property type="entry name" value="Calcium-transporting ATPase, cytoplasmic transduction domain A"/>
    <property type="match status" value="1"/>
</dbReference>
<feature type="transmembrane region" description="Helical" evidence="11">
    <location>
        <begin position="739"/>
        <end position="760"/>
    </location>
</feature>
<dbReference type="InterPro" id="IPR023214">
    <property type="entry name" value="HAD_sf"/>
</dbReference>
<dbReference type="Gene3D" id="1.20.1110.10">
    <property type="entry name" value="Calcium-transporting ATPase, transmembrane domain"/>
    <property type="match status" value="1"/>
</dbReference>
<protein>
    <submittedName>
        <fullName evidence="13">HAD-IC family P-type ATPase</fullName>
    </submittedName>
</protein>
<dbReference type="Pfam" id="PF00689">
    <property type="entry name" value="Cation_ATPase_C"/>
    <property type="match status" value="1"/>
</dbReference>
<dbReference type="InterPro" id="IPR006068">
    <property type="entry name" value="ATPase_P-typ_cation-transptr_C"/>
</dbReference>
<dbReference type="InterPro" id="IPR023299">
    <property type="entry name" value="ATPase_P-typ_cyto_dom_N"/>
</dbReference>
<dbReference type="PRINTS" id="PR00120">
    <property type="entry name" value="HATPASE"/>
</dbReference>
<dbReference type="PRINTS" id="PR00119">
    <property type="entry name" value="CATATPASE"/>
</dbReference>
<feature type="transmembrane region" description="Helical" evidence="11">
    <location>
        <begin position="708"/>
        <end position="733"/>
    </location>
</feature>
<evidence type="ECO:0000313" key="13">
    <source>
        <dbReference type="EMBL" id="MDT0328382.1"/>
    </source>
</evidence>
<dbReference type="SUPFAM" id="SSF81665">
    <property type="entry name" value="Calcium ATPase, transmembrane domain M"/>
    <property type="match status" value="1"/>
</dbReference>
<evidence type="ECO:0000256" key="2">
    <source>
        <dbReference type="ARBA" id="ARBA00005675"/>
    </source>
</evidence>
<comment type="catalytic activity">
    <reaction evidence="9">
        <text>ATP + H2O = ADP + phosphate + H(+)</text>
        <dbReference type="Rhea" id="RHEA:13065"/>
        <dbReference type="ChEBI" id="CHEBI:15377"/>
        <dbReference type="ChEBI" id="CHEBI:15378"/>
        <dbReference type="ChEBI" id="CHEBI:30616"/>
        <dbReference type="ChEBI" id="CHEBI:43474"/>
        <dbReference type="ChEBI" id="CHEBI:456216"/>
    </reaction>
</comment>
<dbReference type="SFLD" id="SFLDS00003">
    <property type="entry name" value="Haloacid_Dehalogenase"/>
    <property type="match status" value="1"/>
</dbReference>
<feature type="transmembrane region" description="Helical" evidence="11">
    <location>
        <begin position="70"/>
        <end position="95"/>
    </location>
</feature>
<dbReference type="InterPro" id="IPR001757">
    <property type="entry name" value="P_typ_ATPase"/>
</dbReference>
<keyword evidence="7 11" id="KW-1133">Transmembrane helix</keyword>
<dbReference type="Pfam" id="PF00690">
    <property type="entry name" value="Cation_ATPase_N"/>
    <property type="match status" value="1"/>
</dbReference>
<dbReference type="Proteomes" id="UP001183390">
    <property type="component" value="Unassembled WGS sequence"/>
</dbReference>
<dbReference type="SUPFAM" id="SSF81653">
    <property type="entry name" value="Calcium ATPase, transduction domain A"/>
    <property type="match status" value="1"/>
</dbReference>
<feature type="transmembrane region" description="Helical" evidence="11">
    <location>
        <begin position="781"/>
        <end position="805"/>
    </location>
</feature>
<gene>
    <name evidence="13" type="ORF">RM479_08145</name>
</gene>
<feature type="transmembrane region" description="Helical" evidence="11">
    <location>
        <begin position="811"/>
        <end position="830"/>
    </location>
</feature>
<evidence type="ECO:0000256" key="8">
    <source>
        <dbReference type="ARBA" id="ARBA00023136"/>
    </source>
</evidence>
<evidence type="ECO:0000256" key="10">
    <source>
        <dbReference type="SAM" id="MobiDB-lite"/>
    </source>
</evidence>
<dbReference type="InterPro" id="IPR008250">
    <property type="entry name" value="ATPase_P-typ_transduc_dom_A_sf"/>
</dbReference>
<proteinExistence type="inferred from homology"/>
<comment type="caution">
    <text evidence="13">The sequence shown here is derived from an EMBL/GenBank/DDBJ whole genome shotgun (WGS) entry which is preliminary data.</text>
</comment>
<dbReference type="SMART" id="SM00831">
    <property type="entry name" value="Cation_ATPase_N"/>
    <property type="match status" value="1"/>
</dbReference>
<name>A0ABU2M6T3_9ACTN</name>
<dbReference type="Gene3D" id="3.40.1110.10">
    <property type="entry name" value="Calcium-transporting ATPase, cytoplasmic domain N"/>
    <property type="match status" value="1"/>
</dbReference>
<evidence type="ECO:0000256" key="7">
    <source>
        <dbReference type="ARBA" id="ARBA00022989"/>
    </source>
</evidence>
<comment type="similarity">
    <text evidence="2">Belongs to the cation transport ATPase (P-type) (TC 3.A.3) family. Type IIA subfamily.</text>
</comment>
<dbReference type="RefSeq" id="WP_311511110.1">
    <property type="nucleotide sequence ID" value="NZ_JAVREP010000004.1"/>
</dbReference>
<feature type="transmembrane region" description="Helical" evidence="11">
    <location>
        <begin position="882"/>
        <end position="899"/>
    </location>
</feature>
<dbReference type="Pfam" id="PF13246">
    <property type="entry name" value="Cation_ATPase"/>
    <property type="match status" value="1"/>
</dbReference>
<dbReference type="PROSITE" id="PS00154">
    <property type="entry name" value="ATPASE_E1_E2"/>
    <property type="match status" value="1"/>
</dbReference>
<evidence type="ECO:0000259" key="12">
    <source>
        <dbReference type="SMART" id="SM00831"/>
    </source>
</evidence>
<dbReference type="SFLD" id="SFLDG00002">
    <property type="entry name" value="C1.7:_P-type_atpase_like"/>
    <property type="match status" value="1"/>
</dbReference>
<sequence length="917" mass="96411">MAGTTHHGGSARDPGTRARGANVPWHSLTAEEAMEGRDSGPDGLSPTEAAARLARHGPNRLPSSLGRGPLVRFLAQFHNVLIYFLLCAAVLTWLLDHRVDAAVILAVVVVNAIVGFVQEGRAERALDAIQDVVAPRATVVRGGRRTTVAADALVPGDVVVLEAGDRVPADLRLIDSRSLLIEEAVLTGESVPAEKQPASVPADTLLAERASMAHSGTLVVAGRASGVVVATGADTRIGGISGLVGGVRALVTPLLRQINGFGRAVTLAAAVGGTLLFAFAVLVRDFALVEALVAVVALAVSIIPEGLPAVITITLAIGVRRMAARRALIRRLPAVETLGATSVICSDKTGTLTRNEMTVRRLYLWGRTLTSDGSGHTPVGRFTVHGDPDTPSAPLAAIVETMVLCNDADVHPSPEGWRVVGDPMEAALITAARKAGADPDRIRAAHARPAEIPFDARHRYMAVLSHTPGGGRRIHVKGAPERLLSMCSRQVGDDGTEEPLDTARWEEIIATAAQAGERVIALAHRDVPDDTRVLGAEDVVDGLVLAGLVGLIDPIRDEASAAIARCRTAGITVVMITGDHTGTAAAVARELGIAEAPVVVTGHELDALDDDALADTVEGVNVFARTDPEHKLRIVRALQGRGRIVAMTGDGVNDAPALKQADVGVAMGRRGTEAAKEASDMVLLDDDFASIVAAVNQGRVVHDNIRKVIAWTLPTNGGEVLIVIAAIAVGATLPVSPVQILWLNLVLGVTLGLALAFEPAEDGVMDRPPREPNAALLSRFLLWRVVLVSVLLLVVGVAVFSHALARGHDVATARTLVVNVIVVLKIFYLFDIRYLHASSMRLRAVRGTPAVLLALAVLVPAQFALTYTPFLNEVFGTAPVPFADGVLVVALGALVLPLLEVEKLLVRRFGIFPELRS</sequence>